<evidence type="ECO:0000259" key="5">
    <source>
        <dbReference type="PROSITE" id="PS51063"/>
    </source>
</evidence>
<sequence length="225" mass="24341">MLSITEHVAEPNCDTPDVIPSTLAHPTRTLEPGAILYEAGREASSLYIVNSGVLKAVVPTSLGRDRIADLHGPGDVLGLAAIEGDTHSETVQAVHDACLTPLDPQQALNDRRLRDYIFHSMARQLRRSREAIDDAELPVGARVTRTFLRLTERFGQGADSSDGVKLPLALTHEDLASLTGSSRVTITRILGELRQEGALSGTRGVYIANPRNLEAATDNYVMQVI</sequence>
<dbReference type="Pfam" id="PF00027">
    <property type="entry name" value="cNMP_binding"/>
    <property type="match status" value="1"/>
</dbReference>
<dbReference type="InterPro" id="IPR018490">
    <property type="entry name" value="cNMP-bd_dom_sf"/>
</dbReference>
<dbReference type="Gene3D" id="2.60.120.10">
    <property type="entry name" value="Jelly Rolls"/>
    <property type="match status" value="1"/>
</dbReference>
<protein>
    <submittedName>
        <fullName evidence="6">cAMP-binding proteins - catabolite gene activator and regulatory subunit of cAMP-dependent protein kinases</fullName>
    </submittedName>
</protein>
<evidence type="ECO:0000256" key="1">
    <source>
        <dbReference type="ARBA" id="ARBA00023015"/>
    </source>
</evidence>
<evidence type="ECO:0000256" key="2">
    <source>
        <dbReference type="ARBA" id="ARBA00023125"/>
    </source>
</evidence>
<dbReference type="InterPro" id="IPR012318">
    <property type="entry name" value="HTH_CRP"/>
</dbReference>
<proteinExistence type="predicted"/>
<feature type="domain" description="HTH crp-type" evidence="5">
    <location>
        <begin position="137"/>
        <end position="211"/>
    </location>
</feature>
<accession>A0A6J4V207</accession>
<name>A0A6J4V207_9DEIN</name>
<dbReference type="PROSITE" id="PS50042">
    <property type="entry name" value="CNMP_BINDING_3"/>
    <property type="match status" value="1"/>
</dbReference>
<dbReference type="SUPFAM" id="SSF51206">
    <property type="entry name" value="cAMP-binding domain-like"/>
    <property type="match status" value="1"/>
</dbReference>
<evidence type="ECO:0000313" key="6">
    <source>
        <dbReference type="EMBL" id="CAA9566717.1"/>
    </source>
</evidence>
<keyword evidence="3" id="KW-0804">Transcription</keyword>
<keyword evidence="2" id="KW-0238">DNA-binding</keyword>
<dbReference type="SMART" id="SM00419">
    <property type="entry name" value="HTH_CRP"/>
    <property type="match status" value="1"/>
</dbReference>
<dbReference type="Pfam" id="PF13545">
    <property type="entry name" value="HTH_Crp_2"/>
    <property type="match status" value="1"/>
</dbReference>
<dbReference type="InterPro" id="IPR014710">
    <property type="entry name" value="RmlC-like_jellyroll"/>
</dbReference>
<dbReference type="GO" id="GO:0003677">
    <property type="term" value="F:DNA binding"/>
    <property type="evidence" value="ECO:0007669"/>
    <property type="project" value="UniProtKB-KW"/>
</dbReference>
<dbReference type="InterPro" id="IPR036390">
    <property type="entry name" value="WH_DNA-bd_sf"/>
</dbReference>
<dbReference type="AlphaFoldDB" id="A0A6J4V207"/>
<dbReference type="SUPFAM" id="SSF46785">
    <property type="entry name" value="Winged helix' DNA-binding domain"/>
    <property type="match status" value="1"/>
</dbReference>
<evidence type="ECO:0000259" key="4">
    <source>
        <dbReference type="PROSITE" id="PS50042"/>
    </source>
</evidence>
<dbReference type="PROSITE" id="PS51063">
    <property type="entry name" value="HTH_CRP_2"/>
    <property type="match status" value="1"/>
</dbReference>
<dbReference type="EMBL" id="CADCWP010000081">
    <property type="protein sequence ID" value="CAA9566717.1"/>
    <property type="molecule type" value="Genomic_DNA"/>
</dbReference>
<dbReference type="CDD" id="cd00038">
    <property type="entry name" value="CAP_ED"/>
    <property type="match status" value="1"/>
</dbReference>
<dbReference type="SMART" id="SM00100">
    <property type="entry name" value="cNMP"/>
    <property type="match status" value="1"/>
</dbReference>
<reference evidence="6" key="1">
    <citation type="submission" date="2020-02" db="EMBL/GenBank/DDBJ databases">
        <authorList>
            <person name="Meier V. D."/>
        </authorList>
    </citation>
    <scope>NUCLEOTIDE SEQUENCE</scope>
    <source>
        <strain evidence="6">AVDCRST_MAG86</strain>
    </source>
</reference>
<gene>
    <name evidence="6" type="ORF">AVDCRST_MAG86-1132</name>
</gene>
<dbReference type="InterPro" id="IPR036388">
    <property type="entry name" value="WH-like_DNA-bd_sf"/>
</dbReference>
<evidence type="ECO:0000256" key="3">
    <source>
        <dbReference type="ARBA" id="ARBA00023163"/>
    </source>
</evidence>
<dbReference type="InterPro" id="IPR000595">
    <property type="entry name" value="cNMP-bd_dom"/>
</dbReference>
<feature type="domain" description="Cyclic nucleotide-binding" evidence="4">
    <location>
        <begin position="28"/>
        <end position="82"/>
    </location>
</feature>
<dbReference type="GO" id="GO:0006355">
    <property type="term" value="P:regulation of DNA-templated transcription"/>
    <property type="evidence" value="ECO:0007669"/>
    <property type="project" value="InterPro"/>
</dbReference>
<keyword evidence="1" id="KW-0805">Transcription regulation</keyword>
<dbReference type="CDD" id="cd00092">
    <property type="entry name" value="HTH_CRP"/>
    <property type="match status" value="1"/>
</dbReference>
<organism evidence="6">
    <name type="scientific">uncultured Truepera sp</name>
    <dbReference type="NCBI Taxonomy" id="543023"/>
    <lineage>
        <taxon>Bacteria</taxon>
        <taxon>Thermotogati</taxon>
        <taxon>Deinococcota</taxon>
        <taxon>Deinococci</taxon>
        <taxon>Trueperales</taxon>
        <taxon>Trueperaceae</taxon>
        <taxon>Truepera</taxon>
        <taxon>environmental samples</taxon>
    </lineage>
</organism>
<dbReference type="Gene3D" id="1.10.10.10">
    <property type="entry name" value="Winged helix-like DNA-binding domain superfamily/Winged helix DNA-binding domain"/>
    <property type="match status" value="1"/>
</dbReference>